<dbReference type="EMBL" id="BSOA01000001">
    <property type="protein sequence ID" value="GLQ86484.1"/>
    <property type="molecule type" value="Genomic_DNA"/>
</dbReference>
<evidence type="ECO:0000256" key="3">
    <source>
        <dbReference type="ARBA" id="ARBA00018024"/>
    </source>
</evidence>
<comment type="similarity">
    <text evidence="2 5">Belongs to the FliE family.</text>
</comment>
<evidence type="ECO:0000313" key="7">
    <source>
        <dbReference type="Proteomes" id="UP001156627"/>
    </source>
</evidence>
<dbReference type="PANTHER" id="PTHR34653">
    <property type="match status" value="1"/>
</dbReference>
<dbReference type="RefSeq" id="WP_284329866.1">
    <property type="nucleotide sequence ID" value="NZ_BSOA01000001.1"/>
</dbReference>
<gene>
    <name evidence="5" type="primary">fliE</name>
    <name evidence="6" type="ORF">GCM10007898_00500</name>
</gene>
<comment type="caution">
    <text evidence="6">The sequence shown here is derived from an EMBL/GenBank/DDBJ whole genome shotgun (WGS) entry which is preliminary data.</text>
</comment>
<organism evidence="6 7">
    <name type="scientific">Dyella flagellata</name>
    <dbReference type="NCBI Taxonomy" id="1867833"/>
    <lineage>
        <taxon>Bacteria</taxon>
        <taxon>Pseudomonadati</taxon>
        <taxon>Pseudomonadota</taxon>
        <taxon>Gammaproteobacteria</taxon>
        <taxon>Lysobacterales</taxon>
        <taxon>Rhodanobacteraceae</taxon>
        <taxon>Dyella</taxon>
    </lineage>
</organism>
<comment type="subcellular location">
    <subcellularLocation>
        <location evidence="1 5">Bacterial flagellum basal body</location>
    </subcellularLocation>
</comment>
<keyword evidence="7" id="KW-1185">Reference proteome</keyword>
<dbReference type="HAMAP" id="MF_00724">
    <property type="entry name" value="FliE"/>
    <property type="match status" value="1"/>
</dbReference>
<evidence type="ECO:0000256" key="2">
    <source>
        <dbReference type="ARBA" id="ARBA00009272"/>
    </source>
</evidence>
<dbReference type="PRINTS" id="PR01006">
    <property type="entry name" value="FLGHOOKFLIE"/>
</dbReference>
<keyword evidence="4 5" id="KW-0975">Bacterial flagellum</keyword>
<proteinExistence type="inferred from homology"/>
<evidence type="ECO:0000256" key="1">
    <source>
        <dbReference type="ARBA" id="ARBA00004117"/>
    </source>
</evidence>
<evidence type="ECO:0000256" key="5">
    <source>
        <dbReference type="HAMAP-Rule" id="MF_00724"/>
    </source>
</evidence>
<dbReference type="Proteomes" id="UP001156627">
    <property type="component" value="Unassembled WGS sequence"/>
</dbReference>
<dbReference type="PANTHER" id="PTHR34653:SF1">
    <property type="entry name" value="FLAGELLAR HOOK-BASAL BODY COMPLEX PROTEIN FLIE"/>
    <property type="match status" value="1"/>
</dbReference>
<name>A0ABQ5X5L0_9GAMM</name>
<reference evidence="7" key="1">
    <citation type="journal article" date="2019" name="Int. J. Syst. Evol. Microbiol.">
        <title>The Global Catalogue of Microorganisms (GCM) 10K type strain sequencing project: providing services to taxonomists for standard genome sequencing and annotation.</title>
        <authorList>
            <consortium name="The Broad Institute Genomics Platform"/>
            <consortium name="The Broad Institute Genome Sequencing Center for Infectious Disease"/>
            <person name="Wu L."/>
            <person name="Ma J."/>
        </authorList>
    </citation>
    <scope>NUCLEOTIDE SEQUENCE [LARGE SCALE GENOMIC DNA]</scope>
    <source>
        <strain evidence="7">NBRC 111981</strain>
    </source>
</reference>
<protein>
    <recommendedName>
        <fullName evidence="3 5">Flagellar hook-basal body complex protein FliE</fullName>
    </recommendedName>
</protein>
<dbReference type="NCBIfam" id="TIGR00205">
    <property type="entry name" value="fliE"/>
    <property type="match status" value="1"/>
</dbReference>
<dbReference type="Pfam" id="PF02049">
    <property type="entry name" value="FliE"/>
    <property type="match status" value="1"/>
</dbReference>
<sequence>MNVMPIHAASITPMEIRPLEMPQTLDETAQKGPAFIQMLGSQVNEINGSLEQADQAARALAAGEDIPVHDVMIAMEHARLKLQLAVEVRNRIVDAYQNLTNMQL</sequence>
<evidence type="ECO:0000313" key="6">
    <source>
        <dbReference type="EMBL" id="GLQ86484.1"/>
    </source>
</evidence>
<accession>A0ABQ5X5L0</accession>
<evidence type="ECO:0000256" key="4">
    <source>
        <dbReference type="ARBA" id="ARBA00023143"/>
    </source>
</evidence>
<dbReference type="InterPro" id="IPR001624">
    <property type="entry name" value="FliE"/>
</dbReference>